<dbReference type="GO" id="GO:0051539">
    <property type="term" value="F:4 iron, 4 sulfur cluster binding"/>
    <property type="evidence" value="ECO:0007669"/>
    <property type="project" value="InterPro"/>
</dbReference>
<gene>
    <name evidence="4" type="ORF">SAMN05920897_102198</name>
</gene>
<dbReference type="Pfam" id="PF04055">
    <property type="entry name" value="Radical_SAM"/>
    <property type="match status" value="1"/>
</dbReference>
<dbReference type="OrthoDB" id="9808022at2"/>
<reference evidence="5" key="1">
    <citation type="submission" date="2017-01" db="EMBL/GenBank/DDBJ databases">
        <authorList>
            <person name="Varghese N."/>
            <person name="Submissions S."/>
        </authorList>
    </citation>
    <scope>NUCLEOTIDE SEQUENCE [LARGE SCALE GENOMIC DNA]</scope>
    <source>
        <strain evidence="5">ASpG1</strain>
    </source>
</reference>
<dbReference type="InterPro" id="IPR034505">
    <property type="entry name" value="Coproporphyrinogen-III_oxidase"/>
</dbReference>
<dbReference type="SFLD" id="SFLDF00562">
    <property type="entry name" value="HemN-like__clustered_with_heat"/>
    <property type="match status" value="1"/>
</dbReference>
<dbReference type="Proteomes" id="UP000186400">
    <property type="component" value="Unassembled WGS sequence"/>
</dbReference>
<dbReference type="SUPFAM" id="SSF102114">
    <property type="entry name" value="Radical SAM enzymes"/>
    <property type="match status" value="2"/>
</dbReference>
<dbReference type="PANTHER" id="PTHR13932:SF5">
    <property type="entry name" value="RADICAL S-ADENOSYL METHIONINE DOMAIN-CONTAINING PROTEIN 1, MITOCHONDRIAL"/>
    <property type="match status" value="1"/>
</dbReference>
<dbReference type="GO" id="GO:0005737">
    <property type="term" value="C:cytoplasm"/>
    <property type="evidence" value="ECO:0007669"/>
    <property type="project" value="InterPro"/>
</dbReference>
<dbReference type="SMART" id="SM00729">
    <property type="entry name" value="Elp3"/>
    <property type="match status" value="1"/>
</dbReference>
<dbReference type="InterPro" id="IPR007197">
    <property type="entry name" value="rSAM"/>
</dbReference>
<dbReference type="STRING" id="159291.SAMN05920897_102198"/>
<comment type="similarity">
    <text evidence="1">Belongs to the anaerobic coproporphyrinogen-III oxidase family. HemW subfamily.</text>
</comment>
<evidence type="ECO:0000256" key="2">
    <source>
        <dbReference type="SAM" id="MobiDB-lite"/>
    </source>
</evidence>
<dbReference type="SFLD" id="SFLDS00029">
    <property type="entry name" value="Radical_SAM"/>
    <property type="match status" value="1"/>
</dbReference>
<feature type="region of interest" description="Disordered" evidence="2">
    <location>
        <begin position="55"/>
        <end position="89"/>
    </location>
</feature>
<dbReference type="EMBL" id="FTMS01000002">
    <property type="protein sequence ID" value="SIQ01048.1"/>
    <property type="molecule type" value="Genomic_DNA"/>
</dbReference>
<feature type="domain" description="Radical SAM core" evidence="3">
    <location>
        <begin position="1"/>
        <end position="276"/>
    </location>
</feature>
<dbReference type="InterPro" id="IPR058240">
    <property type="entry name" value="rSAM_sf"/>
</dbReference>
<dbReference type="SFLD" id="SFLDG01065">
    <property type="entry name" value="anaerobic_coproporphyrinogen-I"/>
    <property type="match status" value="1"/>
</dbReference>
<sequence length="437" mass="48345">MNLIGGHLYIHIPFCRSRCDYCDFYTRCGVSEKRQNEVVEAISRQAEELLPLLLDETPSDYPPGQNGLPGQDGLSGSVPGASAPDTPASGGAPLATMYLGGGTPSALVPTARKKLFALVRRLGLAKEATLEANPEDITPQFLEEASQAGINRLSVGVQSLDAGALQRIGRKIDPDTVQRGIDLVHNHWRDAAGKQRRWSADIIAGIPGRNNSALQQDLEGVLAAGADHLSVYELTLEPETPLGRDLRRGTFRTAPEEEILAERAFLDHLLRGRGFSRYEVSSYALPDSESHHNCAYWQMRPYLGIGPGAVGTILSPSPRRLTNTRDLALYCSDPSRGLEIEEISPTDYLKEVIMMGFRTRRGISRRTFLDRFGAPLESFIPETLDRWKVPIPGAKEDRKEGDASEGWYRLAPRHWMLLDTFLREAFREINETGNAAR</sequence>
<evidence type="ECO:0000256" key="1">
    <source>
        <dbReference type="ARBA" id="ARBA00006100"/>
    </source>
</evidence>
<protein>
    <submittedName>
        <fullName evidence="4">Coproporphyrinogen III oxidase, anaerobic</fullName>
    </submittedName>
</protein>
<name>A0A1N6P9J5_9SPIO</name>
<dbReference type="PROSITE" id="PS51918">
    <property type="entry name" value="RADICAL_SAM"/>
    <property type="match status" value="1"/>
</dbReference>
<dbReference type="Pfam" id="PF06969">
    <property type="entry name" value="HemN_C"/>
    <property type="match status" value="1"/>
</dbReference>
<dbReference type="RefSeq" id="WP_076487735.1">
    <property type="nucleotide sequence ID" value="NZ_FTMS01000002.1"/>
</dbReference>
<dbReference type="GO" id="GO:0004109">
    <property type="term" value="F:coproporphyrinogen oxidase activity"/>
    <property type="evidence" value="ECO:0007669"/>
    <property type="project" value="InterPro"/>
</dbReference>
<dbReference type="InterPro" id="IPR006638">
    <property type="entry name" value="Elp3/MiaA/NifB-like_rSAM"/>
</dbReference>
<proteinExistence type="inferred from homology"/>
<dbReference type="PANTHER" id="PTHR13932">
    <property type="entry name" value="COPROPORPHYRINIGEN III OXIDASE"/>
    <property type="match status" value="1"/>
</dbReference>
<dbReference type="InterPro" id="IPR010723">
    <property type="entry name" value="HemN_C"/>
</dbReference>
<organism evidence="4 5">
    <name type="scientific">Alkalispirochaeta americana</name>
    <dbReference type="NCBI Taxonomy" id="159291"/>
    <lineage>
        <taxon>Bacteria</taxon>
        <taxon>Pseudomonadati</taxon>
        <taxon>Spirochaetota</taxon>
        <taxon>Spirochaetia</taxon>
        <taxon>Spirochaetales</taxon>
        <taxon>Spirochaetaceae</taxon>
        <taxon>Alkalispirochaeta</taxon>
    </lineage>
</organism>
<dbReference type="InterPro" id="IPR023404">
    <property type="entry name" value="rSAM_horseshoe"/>
</dbReference>
<accession>A0A1N6P9J5</accession>
<evidence type="ECO:0000313" key="5">
    <source>
        <dbReference type="Proteomes" id="UP000186400"/>
    </source>
</evidence>
<dbReference type="AlphaFoldDB" id="A0A1N6P9J5"/>
<dbReference type="Gene3D" id="3.80.30.20">
    <property type="entry name" value="tm_1862 like domain"/>
    <property type="match status" value="1"/>
</dbReference>
<dbReference type="GO" id="GO:0006779">
    <property type="term" value="P:porphyrin-containing compound biosynthetic process"/>
    <property type="evidence" value="ECO:0007669"/>
    <property type="project" value="InterPro"/>
</dbReference>
<keyword evidence="5" id="KW-1185">Reference proteome</keyword>
<evidence type="ECO:0000313" key="4">
    <source>
        <dbReference type="EMBL" id="SIQ01048.1"/>
    </source>
</evidence>
<dbReference type="InterPro" id="IPR004559">
    <property type="entry name" value="HemW-like"/>
</dbReference>
<evidence type="ECO:0000259" key="3">
    <source>
        <dbReference type="PROSITE" id="PS51918"/>
    </source>
</evidence>